<evidence type="ECO:0000313" key="3">
    <source>
        <dbReference type="EMBL" id="CAB4330835.1"/>
    </source>
</evidence>
<gene>
    <name evidence="3" type="ORF">UFOPK4028_00150</name>
</gene>
<evidence type="ECO:0000259" key="2">
    <source>
        <dbReference type="Pfam" id="PF00156"/>
    </source>
</evidence>
<dbReference type="Pfam" id="PF00156">
    <property type="entry name" value="Pribosyltran"/>
    <property type="match status" value="1"/>
</dbReference>
<organism evidence="3">
    <name type="scientific">freshwater metagenome</name>
    <dbReference type="NCBI Taxonomy" id="449393"/>
    <lineage>
        <taxon>unclassified sequences</taxon>
        <taxon>metagenomes</taxon>
        <taxon>ecological metagenomes</taxon>
    </lineage>
</organism>
<dbReference type="EMBL" id="CAESAC010000010">
    <property type="protein sequence ID" value="CAB4330835.1"/>
    <property type="molecule type" value="Genomic_DNA"/>
</dbReference>
<reference evidence="3" key="1">
    <citation type="submission" date="2020-05" db="EMBL/GenBank/DDBJ databases">
        <authorList>
            <person name="Chiriac C."/>
            <person name="Salcher M."/>
            <person name="Ghai R."/>
            <person name="Kavagutti S V."/>
        </authorList>
    </citation>
    <scope>NUCLEOTIDE SEQUENCE</scope>
</reference>
<dbReference type="InterPro" id="IPR051910">
    <property type="entry name" value="ComF/GntX_DNA_util-trans"/>
</dbReference>
<dbReference type="InterPro" id="IPR000836">
    <property type="entry name" value="PRTase_dom"/>
</dbReference>
<name>A0A6J5YK13_9ZZZZ</name>
<protein>
    <submittedName>
        <fullName evidence="3">Unannotated protein</fullName>
    </submittedName>
</protein>
<evidence type="ECO:0000256" key="1">
    <source>
        <dbReference type="ARBA" id="ARBA00008007"/>
    </source>
</evidence>
<dbReference type="PANTHER" id="PTHR47505:SF1">
    <property type="entry name" value="DNA UTILIZATION PROTEIN YHGH"/>
    <property type="match status" value="1"/>
</dbReference>
<accession>A0A6J5YK13</accession>
<feature type="domain" description="Phosphoribosyltransferase" evidence="2">
    <location>
        <begin position="143"/>
        <end position="215"/>
    </location>
</feature>
<dbReference type="PANTHER" id="PTHR47505">
    <property type="entry name" value="DNA UTILIZATION PROTEIN YHGH"/>
    <property type="match status" value="1"/>
</dbReference>
<dbReference type="AlphaFoldDB" id="A0A6J5YK13"/>
<dbReference type="Gene3D" id="3.40.50.2020">
    <property type="match status" value="1"/>
</dbReference>
<comment type="similarity">
    <text evidence="1">Belongs to the ComF/GntX family.</text>
</comment>
<proteinExistence type="inferred from homology"/>
<sequence>MYKTITSLKELVFPKFCVICAKSGFEVCLKCQLPWLGLPNKDKLNGLNLYYMRDYDDQSSKLILLAKEGSNNAARELISKAIFTSIKLLVSEQKLINPINIVTIPSSRKSIMRRGRDHINEICIEVIDLLGSNSITAFNTPILAQVRKVRDQSKLNRVERLHNLENAYSLKDRSLDNGACILVDDLITTGSSISEAIRALSEAKITIQGVVTACAVGRNSLIR</sequence>
<dbReference type="InterPro" id="IPR029057">
    <property type="entry name" value="PRTase-like"/>
</dbReference>
<dbReference type="SUPFAM" id="SSF53271">
    <property type="entry name" value="PRTase-like"/>
    <property type="match status" value="1"/>
</dbReference>
<dbReference type="CDD" id="cd06223">
    <property type="entry name" value="PRTases_typeI"/>
    <property type="match status" value="1"/>
</dbReference>